<feature type="coiled-coil region" evidence="14">
    <location>
        <begin position="774"/>
        <end position="803"/>
    </location>
</feature>
<feature type="compositionally biased region" description="Basic and acidic residues" evidence="15">
    <location>
        <begin position="349"/>
        <end position="366"/>
    </location>
</feature>
<organism evidence="16 17">
    <name type="scientific">Mortierella polycephala</name>
    <dbReference type="NCBI Taxonomy" id="41804"/>
    <lineage>
        <taxon>Eukaryota</taxon>
        <taxon>Fungi</taxon>
        <taxon>Fungi incertae sedis</taxon>
        <taxon>Mucoromycota</taxon>
        <taxon>Mortierellomycotina</taxon>
        <taxon>Mortierellomycetes</taxon>
        <taxon>Mortierellales</taxon>
        <taxon>Mortierellaceae</taxon>
        <taxon>Mortierella</taxon>
    </lineage>
</organism>
<keyword evidence="8" id="KW-0464">Manganese</keyword>
<dbReference type="GO" id="GO:0005737">
    <property type="term" value="C:cytoplasm"/>
    <property type="evidence" value="ECO:0007669"/>
    <property type="project" value="UniProtKB-SubCell"/>
</dbReference>
<evidence type="ECO:0000256" key="12">
    <source>
        <dbReference type="ARBA" id="ARBA00052293"/>
    </source>
</evidence>
<dbReference type="CDD" id="cd02537">
    <property type="entry name" value="GT8_Glycogenin"/>
    <property type="match status" value="1"/>
</dbReference>
<keyword evidence="7" id="KW-0325">Glycoprotein</keyword>
<dbReference type="GO" id="GO:0008466">
    <property type="term" value="F:glycogenin glucosyltransferase activity"/>
    <property type="evidence" value="ECO:0007669"/>
    <property type="project" value="UniProtKB-EC"/>
</dbReference>
<feature type="compositionally biased region" description="Basic and acidic residues" evidence="15">
    <location>
        <begin position="447"/>
        <end position="462"/>
    </location>
</feature>
<keyword evidence="17" id="KW-1185">Reference proteome</keyword>
<evidence type="ECO:0000256" key="4">
    <source>
        <dbReference type="ARBA" id="ARBA00022679"/>
    </source>
</evidence>
<dbReference type="InterPro" id="IPR029044">
    <property type="entry name" value="Nucleotide-diphossugar_trans"/>
</dbReference>
<dbReference type="FunFam" id="3.90.550.10:FF:000092">
    <property type="entry name" value="Glycogenin 2"/>
    <property type="match status" value="1"/>
</dbReference>
<dbReference type="InterPro" id="IPR002495">
    <property type="entry name" value="Glyco_trans_8"/>
</dbReference>
<feature type="compositionally biased region" description="Pro residues" evidence="15">
    <location>
        <begin position="491"/>
        <end position="503"/>
    </location>
</feature>
<dbReference type="AlphaFoldDB" id="A0A9P6PWP9"/>
<keyword evidence="3" id="KW-0963">Cytoplasm</keyword>
<evidence type="ECO:0000256" key="10">
    <source>
        <dbReference type="ARBA" id="ARBA00038934"/>
    </source>
</evidence>
<feature type="region of interest" description="Disordered" evidence="15">
    <location>
        <begin position="611"/>
        <end position="645"/>
    </location>
</feature>
<dbReference type="PANTHER" id="PTHR11183">
    <property type="entry name" value="GLYCOGENIN SUBFAMILY MEMBER"/>
    <property type="match status" value="1"/>
</dbReference>
<comment type="caution">
    <text evidence="16">The sequence shown here is derived from an EMBL/GenBank/DDBJ whole genome shotgun (WGS) entry which is preliminary data.</text>
</comment>
<feature type="compositionally biased region" description="Basic residues" evidence="15">
    <location>
        <begin position="463"/>
        <end position="473"/>
    </location>
</feature>
<feature type="compositionally biased region" description="Basic and acidic residues" evidence="15">
    <location>
        <begin position="507"/>
        <end position="523"/>
    </location>
</feature>
<dbReference type="SUPFAM" id="SSF53448">
    <property type="entry name" value="Nucleotide-diphospho-sugar transferases"/>
    <property type="match status" value="1"/>
</dbReference>
<comment type="similarity">
    <text evidence="9">Belongs to the glycosyltransferase 8 family. Glycogenin subfamily.</text>
</comment>
<dbReference type="Proteomes" id="UP000726737">
    <property type="component" value="Unassembled WGS sequence"/>
</dbReference>
<feature type="region of interest" description="Disordered" evidence="15">
    <location>
        <begin position="340"/>
        <end position="534"/>
    </location>
</feature>
<evidence type="ECO:0000256" key="14">
    <source>
        <dbReference type="SAM" id="Coils"/>
    </source>
</evidence>
<evidence type="ECO:0000256" key="15">
    <source>
        <dbReference type="SAM" id="MobiDB-lite"/>
    </source>
</evidence>
<sequence length="849" mass="99493">MEAYITLLTNNNYASGALVLGHSLRASQTTKQLAILITASVSRVIRDQLAIVFDSVIEIGEIDSRSTKNLQLLGRPELGITLTKIHVFNQTQYSKVVFLDADTLVLRNIDELFDSAAQGALDDKDRNKRFAAAPDAGWPDCFNSGVFVCRPSYGDYTGLIEMANQDGTFDGGDQGLLNSYFNGWSRGDSSNRLPFVYNTTPTSVYSYAPAFQQNKDKLAVIHFIGSFKPWQWLRFADGTVFPRNTSSTDSIALVQKWWNVFDKYIGGKPSDIHEVTHGYDLPPRSQWDHVGIDGQPQEPEIERKPHYDGWFLPYDDQGQAQQYPAIAHVEQHRHDQDYHHEHPHYHHEGHHDEQQHHHHHEDQHQEHHQHHHHAAGGNQEHVQVQEYKHEEHWRPPIPPRITDRIDGHHRHMHHDHGQVHHHQNQDAQHLSHEHQHHHHQYPNQQHQHQDQHESHEHREQHEHHHQHHEHHHHPEPQQTRNPHHLTDYHYHPPPPPPKIPQLPEPGSHFHEPDMEVAGQDERQTRHHYSPSERTSIDREINPHHMTDYRYRLPPPIDLPDVVAGAGEFSAIIPEPVGLPDMYYPNAWDIPEDPRTQHPPLTPVPLLIEDTTNDDNTSVPSGKGKPVFPWESSGTSTPNVSPRTPTRTYYDFTASAEERKRQKELEIARRLEFEEEALEQIRLQEHARYERERKRQEAQERMTGGQAFEDFRLVNAWDVDIGVQMSILQKTEKRRPRSRKSSASGIRKGYGIEDMYAYEARQRQEQYEEELVWKRHEEEERWQKEQEEARIKEEEMRIEKERLTKIARLRAQQELLRRQEESSPYVFRNAWDPPHMALTKKKLRIEDEEV</sequence>
<comment type="catalytic activity">
    <reaction evidence="11">
        <text>[1,4-alpha-D-glucosyl](n)-L-tyrosyl-[glycogenin] + UDP-alpha-D-glucose = [1,4-alpha-D-glucosyl](n+1)-L-tyrosyl-[glycogenin] + UDP + H(+)</text>
        <dbReference type="Rhea" id="RHEA:56560"/>
        <dbReference type="Rhea" id="RHEA-COMP:14606"/>
        <dbReference type="Rhea" id="RHEA-COMP:14607"/>
        <dbReference type="ChEBI" id="CHEBI:15378"/>
        <dbReference type="ChEBI" id="CHEBI:58223"/>
        <dbReference type="ChEBI" id="CHEBI:58885"/>
        <dbReference type="ChEBI" id="CHEBI:140574"/>
        <dbReference type="EC" id="2.4.1.186"/>
    </reaction>
</comment>
<proteinExistence type="inferred from homology"/>
<dbReference type="EC" id="2.4.1.186" evidence="10"/>
<dbReference type="GO" id="GO:0005978">
    <property type="term" value="P:glycogen biosynthetic process"/>
    <property type="evidence" value="ECO:0007669"/>
    <property type="project" value="UniProtKB-KW"/>
</dbReference>
<gene>
    <name evidence="16" type="primary">GYG2</name>
    <name evidence="16" type="ORF">BG011_005036</name>
</gene>
<comment type="subcellular location">
    <subcellularLocation>
        <location evidence="2">Cytoplasm</location>
    </subcellularLocation>
</comment>
<dbReference type="GO" id="GO:0046872">
    <property type="term" value="F:metal ion binding"/>
    <property type="evidence" value="ECO:0007669"/>
    <property type="project" value="UniProtKB-KW"/>
</dbReference>
<dbReference type="Gene3D" id="3.90.550.10">
    <property type="entry name" value="Spore Coat Polysaccharide Biosynthesis Protein SpsA, Chain A"/>
    <property type="match status" value="1"/>
</dbReference>
<dbReference type="CDD" id="cd22249">
    <property type="entry name" value="UDM1_RNF168_RNF169-like"/>
    <property type="match status" value="1"/>
</dbReference>
<evidence type="ECO:0000313" key="16">
    <source>
        <dbReference type="EMBL" id="KAG0255621.1"/>
    </source>
</evidence>
<evidence type="ECO:0000256" key="6">
    <source>
        <dbReference type="ARBA" id="ARBA00023056"/>
    </source>
</evidence>
<protein>
    <recommendedName>
        <fullName evidence="10">glycogenin glucosyltransferase</fullName>
        <ecNumber evidence="10">2.4.1.186</ecNumber>
    </recommendedName>
</protein>
<evidence type="ECO:0000256" key="5">
    <source>
        <dbReference type="ARBA" id="ARBA00022723"/>
    </source>
</evidence>
<comment type="cofactor">
    <cofactor evidence="1">
        <name>Mn(2+)</name>
        <dbReference type="ChEBI" id="CHEBI:29035"/>
    </cofactor>
</comment>
<feature type="compositionally biased region" description="Basic residues" evidence="15">
    <location>
        <begin position="407"/>
        <end position="422"/>
    </location>
</feature>
<accession>A0A9P6PWP9</accession>
<evidence type="ECO:0000256" key="3">
    <source>
        <dbReference type="ARBA" id="ARBA00022490"/>
    </source>
</evidence>
<dbReference type="OrthoDB" id="2014201at2759"/>
<evidence type="ECO:0000256" key="1">
    <source>
        <dbReference type="ARBA" id="ARBA00001936"/>
    </source>
</evidence>
<keyword evidence="5" id="KW-0479">Metal-binding</keyword>
<comment type="catalytic activity">
    <reaction evidence="12">
        <text>L-tyrosyl-[glycogenin] + UDP-alpha-D-glucose = alpha-D-glucosyl-L-tyrosyl-[glycogenin] + UDP + H(+)</text>
        <dbReference type="Rhea" id="RHEA:23360"/>
        <dbReference type="Rhea" id="RHEA-COMP:14604"/>
        <dbReference type="Rhea" id="RHEA-COMP:14605"/>
        <dbReference type="ChEBI" id="CHEBI:15378"/>
        <dbReference type="ChEBI" id="CHEBI:46858"/>
        <dbReference type="ChEBI" id="CHEBI:58223"/>
        <dbReference type="ChEBI" id="CHEBI:58885"/>
        <dbReference type="ChEBI" id="CHEBI:140573"/>
        <dbReference type="EC" id="2.4.1.186"/>
    </reaction>
</comment>
<dbReference type="EMBL" id="JAAAJA010000340">
    <property type="protein sequence ID" value="KAG0255621.1"/>
    <property type="molecule type" value="Genomic_DNA"/>
</dbReference>
<feature type="compositionally biased region" description="Polar residues" evidence="15">
    <location>
        <begin position="631"/>
        <end position="645"/>
    </location>
</feature>
<keyword evidence="4" id="KW-0808">Transferase</keyword>
<evidence type="ECO:0000256" key="11">
    <source>
        <dbReference type="ARBA" id="ARBA00050886"/>
    </source>
</evidence>
<evidence type="ECO:0000256" key="8">
    <source>
        <dbReference type="ARBA" id="ARBA00023211"/>
    </source>
</evidence>
<comment type="function">
    <text evidence="13">Self-glucosylating initiator of glycogen synthesis. It catalyzes the formation of a short alpha (1,4)-glucosyl chain covalently attached via a glucose 1-O-tyrosyl linkage to internal tyrosine residues and these chains act as primers for the elongation reaction catalyzed by glycogen synthase.</text>
</comment>
<evidence type="ECO:0000256" key="13">
    <source>
        <dbReference type="ARBA" id="ARBA00057883"/>
    </source>
</evidence>
<name>A0A9P6PWP9_9FUNG</name>
<reference evidence="16" key="1">
    <citation type="journal article" date="2020" name="Fungal Divers.">
        <title>Resolving the Mortierellaceae phylogeny through synthesis of multi-gene phylogenetics and phylogenomics.</title>
        <authorList>
            <person name="Vandepol N."/>
            <person name="Liber J."/>
            <person name="Desiro A."/>
            <person name="Na H."/>
            <person name="Kennedy M."/>
            <person name="Barry K."/>
            <person name="Grigoriev I.V."/>
            <person name="Miller A.N."/>
            <person name="O'Donnell K."/>
            <person name="Stajich J.E."/>
            <person name="Bonito G."/>
        </authorList>
    </citation>
    <scope>NUCLEOTIDE SEQUENCE</scope>
    <source>
        <strain evidence="16">KOD948</strain>
    </source>
</reference>
<evidence type="ECO:0000256" key="2">
    <source>
        <dbReference type="ARBA" id="ARBA00004496"/>
    </source>
</evidence>
<evidence type="ECO:0000313" key="17">
    <source>
        <dbReference type="Proteomes" id="UP000726737"/>
    </source>
</evidence>
<keyword evidence="14" id="KW-0175">Coiled coil</keyword>
<keyword evidence="6" id="KW-0320">Glycogen biosynthesis</keyword>
<dbReference type="InterPro" id="IPR050587">
    <property type="entry name" value="GNT1/Glycosyltrans_8"/>
</dbReference>
<evidence type="ECO:0000256" key="9">
    <source>
        <dbReference type="ARBA" id="ARBA00038162"/>
    </source>
</evidence>
<dbReference type="Pfam" id="PF01501">
    <property type="entry name" value="Glyco_transf_8"/>
    <property type="match status" value="1"/>
</dbReference>
<evidence type="ECO:0000256" key="7">
    <source>
        <dbReference type="ARBA" id="ARBA00023180"/>
    </source>
</evidence>